<proteinExistence type="predicted"/>
<dbReference type="EMBL" id="JBHTIS010002124">
    <property type="protein sequence ID" value="MFD1049351.1"/>
    <property type="molecule type" value="Genomic_DNA"/>
</dbReference>
<gene>
    <name evidence="2" type="ORF">ACFQ1S_29350</name>
</gene>
<protein>
    <recommendedName>
        <fullName evidence="1">Carrier domain-containing protein</fullName>
    </recommendedName>
</protein>
<dbReference type="InterPro" id="IPR036736">
    <property type="entry name" value="ACP-like_sf"/>
</dbReference>
<accession>A0ABW3MF57</accession>
<dbReference type="PROSITE" id="PS50075">
    <property type="entry name" value="CARRIER"/>
    <property type="match status" value="1"/>
</dbReference>
<sequence length="82" mass="9000">MTAGKPPVVREDVVSMLASLGDRTADEVGDGIDSMQLAWLVHQVEQRYGVEIELNEVQYTRMTTVDGAVEVLRETMGTVPHA</sequence>
<keyword evidence="3" id="KW-1185">Reference proteome</keyword>
<evidence type="ECO:0000313" key="2">
    <source>
        <dbReference type="EMBL" id="MFD1049351.1"/>
    </source>
</evidence>
<comment type="caution">
    <text evidence="2">The sequence shown here is derived from an EMBL/GenBank/DDBJ whole genome shotgun (WGS) entry which is preliminary data.</text>
</comment>
<feature type="domain" description="Carrier" evidence="1">
    <location>
        <begin position="1"/>
        <end position="76"/>
    </location>
</feature>
<evidence type="ECO:0000313" key="3">
    <source>
        <dbReference type="Proteomes" id="UP001597045"/>
    </source>
</evidence>
<dbReference type="InterPro" id="IPR009081">
    <property type="entry name" value="PP-bd_ACP"/>
</dbReference>
<evidence type="ECO:0000259" key="1">
    <source>
        <dbReference type="PROSITE" id="PS50075"/>
    </source>
</evidence>
<organism evidence="2 3">
    <name type="scientific">Kibdelosporangium lantanae</name>
    <dbReference type="NCBI Taxonomy" id="1497396"/>
    <lineage>
        <taxon>Bacteria</taxon>
        <taxon>Bacillati</taxon>
        <taxon>Actinomycetota</taxon>
        <taxon>Actinomycetes</taxon>
        <taxon>Pseudonocardiales</taxon>
        <taxon>Pseudonocardiaceae</taxon>
        <taxon>Kibdelosporangium</taxon>
    </lineage>
</organism>
<reference evidence="3" key="1">
    <citation type="journal article" date="2019" name="Int. J. Syst. Evol. Microbiol.">
        <title>The Global Catalogue of Microorganisms (GCM) 10K type strain sequencing project: providing services to taxonomists for standard genome sequencing and annotation.</title>
        <authorList>
            <consortium name="The Broad Institute Genomics Platform"/>
            <consortium name="The Broad Institute Genome Sequencing Center for Infectious Disease"/>
            <person name="Wu L."/>
            <person name="Ma J."/>
        </authorList>
    </citation>
    <scope>NUCLEOTIDE SEQUENCE [LARGE SCALE GENOMIC DNA]</scope>
    <source>
        <strain evidence="3">JCM 31486</strain>
    </source>
</reference>
<dbReference type="SUPFAM" id="SSF47336">
    <property type="entry name" value="ACP-like"/>
    <property type="match status" value="1"/>
</dbReference>
<dbReference type="Proteomes" id="UP001597045">
    <property type="component" value="Unassembled WGS sequence"/>
</dbReference>
<dbReference type="Gene3D" id="1.10.1200.10">
    <property type="entry name" value="ACP-like"/>
    <property type="match status" value="1"/>
</dbReference>
<name>A0ABW3MF57_9PSEU</name>